<gene>
    <name evidence="3" type="ORF">BFP71_06915</name>
</gene>
<dbReference type="EMBL" id="MDGQ01000004">
    <property type="protein sequence ID" value="OEK05843.1"/>
    <property type="molecule type" value="Genomic_DNA"/>
</dbReference>
<dbReference type="RefSeq" id="WP_069834761.1">
    <property type="nucleotide sequence ID" value="NZ_MDGQ01000004.1"/>
</dbReference>
<dbReference type="Pfam" id="PF02517">
    <property type="entry name" value="Rce1-like"/>
    <property type="match status" value="1"/>
</dbReference>
<feature type="transmembrane region" description="Helical" evidence="1">
    <location>
        <begin position="113"/>
        <end position="132"/>
    </location>
</feature>
<organism evidence="3 4">
    <name type="scientific">Roseivirga misakiensis</name>
    <dbReference type="NCBI Taxonomy" id="1563681"/>
    <lineage>
        <taxon>Bacteria</taxon>
        <taxon>Pseudomonadati</taxon>
        <taxon>Bacteroidota</taxon>
        <taxon>Cytophagia</taxon>
        <taxon>Cytophagales</taxon>
        <taxon>Roseivirgaceae</taxon>
        <taxon>Roseivirga</taxon>
    </lineage>
</organism>
<feature type="transmembrane region" description="Helical" evidence="1">
    <location>
        <begin position="284"/>
        <end position="304"/>
    </location>
</feature>
<keyword evidence="1" id="KW-0812">Transmembrane</keyword>
<protein>
    <recommendedName>
        <fullName evidence="2">CAAX prenyl protease 2/Lysostaphin resistance protein A-like domain-containing protein</fullName>
    </recommendedName>
</protein>
<keyword evidence="1" id="KW-1133">Transmembrane helix</keyword>
<keyword evidence="4" id="KW-1185">Reference proteome</keyword>
<name>A0A1E5T379_9BACT</name>
<dbReference type="GO" id="GO:0080120">
    <property type="term" value="P:CAAX-box protein maturation"/>
    <property type="evidence" value="ECO:0007669"/>
    <property type="project" value="UniProtKB-ARBA"/>
</dbReference>
<dbReference type="Proteomes" id="UP000095552">
    <property type="component" value="Unassembled WGS sequence"/>
</dbReference>
<evidence type="ECO:0000313" key="4">
    <source>
        <dbReference type="Proteomes" id="UP000095552"/>
    </source>
</evidence>
<feature type="transmembrane region" description="Helical" evidence="1">
    <location>
        <begin position="253"/>
        <end position="272"/>
    </location>
</feature>
<dbReference type="STRING" id="1563681.BFP71_06915"/>
<sequence length="316" mass="35546">MARIDKGIDLTGGRTELSSFLIVLGFVMIGFFVGQFVGAIAAIVFALINGAPAEVLTENPNALYDYLGLGEVLTTQASYTLFFTFITPYVYIRAIARKNLNALSNESGVQLPLVLATVVGTFCFLFLNAYFIEWNANIKFPEFMSGFEDWARDLEDQLAESTEKFTNFQNFTQFLFGFVVIAILPGIGEELLFRGVLQNSLHRWTKNAHVAIWVSAFIFGAIHLQFYGLVPRMLLGAVFGYLYFWSGNIWYPIISHIANNGFAVIAVYYSQVDDTAPNLDDTEAFPIGLQIGGSLIFFAFMFFFRNHYIKQKETIE</sequence>
<dbReference type="OrthoDB" id="1523022at2"/>
<evidence type="ECO:0000259" key="2">
    <source>
        <dbReference type="Pfam" id="PF02517"/>
    </source>
</evidence>
<proteinExistence type="predicted"/>
<dbReference type="InterPro" id="IPR003675">
    <property type="entry name" value="Rce1/LyrA-like_dom"/>
</dbReference>
<dbReference type="InterPro" id="IPR052710">
    <property type="entry name" value="CAAX_protease"/>
</dbReference>
<feature type="domain" description="CAAX prenyl protease 2/Lysostaphin resistance protein A-like" evidence="2">
    <location>
        <begin position="173"/>
        <end position="261"/>
    </location>
</feature>
<evidence type="ECO:0000313" key="3">
    <source>
        <dbReference type="EMBL" id="OEK05843.1"/>
    </source>
</evidence>
<reference evidence="3 4" key="1">
    <citation type="submission" date="2016-08" db="EMBL/GenBank/DDBJ databases">
        <title>Draft genome of Fabibacter sp. strain SK-8.</title>
        <authorList>
            <person name="Wong S.-K."/>
            <person name="Hamasaki K."/>
            <person name="Yoshizawa S."/>
        </authorList>
    </citation>
    <scope>NUCLEOTIDE SEQUENCE [LARGE SCALE GENOMIC DNA]</scope>
    <source>
        <strain evidence="3 4">SK-8</strain>
    </source>
</reference>
<feature type="transmembrane region" description="Helical" evidence="1">
    <location>
        <begin position="20"/>
        <end position="48"/>
    </location>
</feature>
<comment type="caution">
    <text evidence="3">The sequence shown here is derived from an EMBL/GenBank/DDBJ whole genome shotgun (WGS) entry which is preliminary data.</text>
</comment>
<dbReference type="PANTHER" id="PTHR36435:SF1">
    <property type="entry name" value="CAAX AMINO TERMINAL PROTEASE FAMILY PROTEIN"/>
    <property type="match status" value="1"/>
</dbReference>
<keyword evidence="1" id="KW-0472">Membrane</keyword>
<dbReference type="AlphaFoldDB" id="A0A1E5T379"/>
<evidence type="ECO:0000256" key="1">
    <source>
        <dbReference type="SAM" id="Phobius"/>
    </source>
</evidence>
<dbReference type="GO" id="GO:0004175">
    <property type="term" value="F:endopeptidase activity"/>
    <property type="evidence" value="ECO:0007669"/>
    <property type="project" value="UniProtKB-ARBA"/>
</dbReference>
<feature type="transmembrane region" description="Helical" evidence="1">
    <location>
        <begin position="204"/>
        <end position="223"/>
    </location>
</feature>
<accession>A0A1E5T379</accession>
<feature type="transmembrane region" description="Helical" evidence="1">
    <location>
        <begin position="171"/>
        <end position="192"/>
    </location>
</feature>
<dbReference type="PANTHER" id="PTHR36435">
    <property type="entry name" value="SLR1288 PROTEIN"/>
    <property type="match status" value="1"/>
</dbReference>